<dbReference type="AlphaFoldDB" id="A0A7W6G1M6"/>
<feature type="compositionally biased region" description="Basic and acidic residues" evidence="1">
    <location>
        <begin position="120"/>
        <end position="143"/>
    </location>
</feature>
<keyword evidence="3" id="KW-1185">Reference proteome</keyword>
<evidence type="ECO:0000313" key="3">
    <source>
        <dbReference type="Proteomes" id="UP000565286"/>
    </source>
</evidence>
<evidence type="ECO:0000313" key="2">
    <source>
        <dbReference type="EMBL" id="MBB3944691.1"/>
    </source>
</evidence>
<evidence type="ECO:0000256" key="1">
    <source>
        <dbReference type="SAM" id="MobiDB-lite"/>
    </source>
</evidence>
<sequence length="153" mass="16991">MSDDFTGKDVELDLFGKPIEPIKDRRGRPSFGKSKENQELVCLLRAAGWTQARIAGYLQCDEKTLRKNFSRELQEGADQIEGMALEVTLKKMKSGNSVAISRIFDIIEKQGAPAVPIPRSPEKTPDEKLGKKEAADRDAHTAHEGTPWASLLQ</sequence>
<gene>
    <name evidence="2" type="ORF">GGQ73_000616</name>
</gene>
<dbReference type="Proteomes" id="UP000565286">
    <property type="component" value="Unassembled WGS sequence"/>
</dbReference>
<protein>
    <submittedName>
        <fullName evidence="2">Uncharacterized protein</fullName>
    </submittedName>
</protein>
<feature type="region of interest" description="Disordered" evidence="1">
    <location>
        <begin position="112"/>
        <end position="153"/>
    </location>
</feature>
<name>A0A7W6G1M6_9HYPH</name>
<organism evidence="2 3">
    <name type="scientific">Rhizobium skierniewicense</name>
    <dbReference type="NCBI Taxonomy" id="984260"/>
    <lineage>
        <taxon>Bacteria</taxon>
        <taxon>Pseudomonadati</taxon>
        <taxon>Pseudomonadota</taxon>
        <taxon>Alphaproteobacteria</taxon>
        <taxon>Hyphomicrobiales</taxon>
        <taxon>Rhizobiaceae</taxon>
        <taxon>Rhizobium/Agrobacterium group</taxon>
        <taxon>Rhizobium</taxon>
    </lineage>
</organism>
<dbReference type="RefSeq" id="WP_183893887.1">
    <property type="nucleotide sequence ID" value="NZ_JACIDV010000002.1"/>
</dbReference>
<dbReference type="EMBL" id="JACIDV010000002">
    <property type="protein sequence ID" value="MBB3944691.1"/>
    <property type="molecule type" value="Genomic_DNA"/>
</dbReference>
<comment type="caution">
    <text evidence="2">The sequence shown here is derived from an EMBL/GenBank/DDBJ whole genome shotgun (WGS) entry which is preliminary data.</text>
</comment>
<reference evidence="2 3" key="1">
    <citation type="submission" date="2020-08" db="EMBL/GenBank/DDBJ databases">
        <title>Genomic Encyclopedia of Type Strains, Phase IV (KMG-IV): sequencing the most valuable type-strain genomes for metagenomic binning, comparative biology and taxonomic classification.</title>
        <authorList>
            <person name="Goeker M."/>
        </authorList>
    </citation>
    <scope>NUCLEOTIDE SEQUENCE [LARGE SCALE GENOMIC DNA]</scope>
    <source>
        <strain evidence="2 3">DSM 26438</strain>
    </source>
</reference>
<proteinExistence type="predicted"/>
<accession>A0A7W6G1M6</accession>